<proteinExistence type="predicted"/>
<name>A0AA87C7A9_STREE</name>
<comment type="caution">
    <text evidence="1">The sequence shown here is derived from an EMBL/GenBank/DDBJ whole genome shotgun (WGS) entry which is preliminary data.</text>
</comment>
<protein>
    <submittedName>
        <fullName evidence="1">Uncharacterized protein</fullName>
    </submittedName>
</protein>
<reference evidence="1 2" key="1">
    <citation type="submission" date="2015-03" db="EMBL/GenBank/DDBJ databases">
        <authorList>
            <consortium name="Pathogen Informatics"/>
            <person name="Murphy D."/>
        </authorList>
    </citation>
    <scope>NUCLEOTIDE SEQUENCE [LARGE SCALE GENOMIC DNA]</scope>
    <source>
        <strain evidence="2">type strain: N</strain>
    </source>
</reference>
<sequence>MNTETFKQKFIDGGYECPRSNEQTLKLQNIHFEYNLGFVFDKDSQTYLRKILRLPYTYPCSMKMANSILLANMLVHKSTRETLVEWLNEEKQIHLDSFFLNMNSSKYIKDGLLEEIRKNHRSIARKATPSNISLIEKELNYNSDLFYYYINALGWKHVKRSYLVKCLAGAIA</sequence>
<dbReference type="Proteomes" id="UP000042745">
    <property type="component" value="Unassembled WGS sequence"/>
</dbReference>
<dbReference type="AlphaFoldDB" id="A0AA87C7A9"/>
<dbReference type="EMBL" id="CKGU01000041">
    <property type="protein sequence ID" value="CIS80622.1"/>
    <property type="molecule type" value="Genomic_DNA"/>
</dbReference>
<evidence type="ECO:0000313" key="2">
    <source>
        <dbReference type="Proteomes" id="UP000042745"/>
    </source>
</evidence>
<accession>A0AA87C7A9</accession>
<gene>
    <name evidence="1" type="ORF">ERS019486_01952</name>
</gene>
<organism evidence="1 2">
    <name type="scientific">Streptococcus pneumoniae</name>
    <dbReference type="NCBI Taxonomy" id="1313"/>
    <lineage>
        <taxon>Bacteria</taxon>
        <taxon>Bacillati</taxon>
        <taxon>Bacillota</taxon>
        <taxon>Bacilli</taxon>
        <taxon>Lactobacillales</taxon>
        <taxon>Streptococcaceae</taxon>
        <taxon>Streptococcus</taxon>
    </lineage>
</organism>
<evidence type="ECO:0000313" key="1">
    <source>
        <dbReference type="EMBL" id="CIS80622.1"/>
    </source>
</evidence>